<evidence type="ECO:0000313" key="3">
    <source>
        <dbReference type="Proteomes" id="UP001627154"/>
    </source>
</evidence>
<dbReference type="SUPFAM" id="SSF53098">
    <property type="entry name" value="Ribonuclease H-like"/>
    <property type="match status" value="1"/>
</dbReference>
<name>A0ABD2W6E1_9HYME</name>
<dbReference type="Proteomes" id="UP001627154">
    <property type="component" value="Unassembled WGS sequence"/>
</dbReference>
<accession>A0ABD2W6E1</accession>
<proteinExistence type="predicted"/>
<dbReference type="EMBL" id="JBJJXI010000134">
    <property type="protein sequence ID" value="KAL3388254.1"/>
    <property type="molecule type" value="Genomic_DNA"/>
</dbReference>
<comment type="caution">
    <text evidence="2">The sequence shown here is derived from an EMBL/GenBank/DDBJ whole genome shotgun (WGS) entry which is preliminary data.</text>
</comment>
<dbReference type="AlphaFoldDB" id="A0ABD2W6E1"/>
<feature type="domain" description="Integrase catalytic" evidence="1">
    <location>
        <begin position="21"/>
        <end position="120"/>
    </location>
</feature>
<evidence type="ECO:0000313" key="2">
    <source>
        <dbReference type="EMBL" id="KAL3388254.1"/>
    </source>
</evidence>
<keyword evidence="3" id="KW-1185">Reference proteome</keyword>
<dbReference type="InterPro" id="IPR001584">
    <property type="entry name" value="Integrase_cat-core"/>
</dbReference>
<sequence length="245" mass="28057">MATCSESLPHEQVSNCSINIHHDAKFLNIHLDLVSPLPEVDGYSHLLTVIDRFSFWPEAIPLRDISAASVAFALFRYWVSSFGTPSTITSGQSQQFESPFFTEFTETLGAQLLVTTEDGPIERWHRYIIAALMCRGESENWLQALPMILLGLRTRIFPGSDVSPSEVVFGRTLKISGIFYKYNDREMDIGIFWNTFLNHHLLTQKSRTSICNDENLLYRQLTYRACVFDYDRECDLDAVERTRVG</sequence>
<dbReference type="PANTHER" id="PTHR37984">
    <property type="entry name" value="PROTEIN CBG26694"/>
    <property type="match status" value="1"/>
</dbReference>
<dbReference type="Gene3D" id="3.30.420.10">
    <property type="entry name" value="Ribonuclease H-like superfamily/Ribonuclease H"/>
    <property type="match status" value="1"/>
</dbReference>
<evidence type="ECO:0000259" key="1">
    <source>
        <dbReference type="PROSITE" id="PS50994"/>
    </source>
</evidence>
<dbReference type="PROSITE" id="PS50994">
    <property type="entry name" value="INTEGRASE"/>
    <property type="match status" value="1"/>
</dbReference>
<protein>
    <recommendedName>
        <fullName evidence="1">Integrase catalytic domain-containing protein</fullName>
    </recommendedName>
</protein>
<dbReference type="InterPro" id="IPR050951">
    <property type="entry name" value="Retrovirus_Pol_polyprotein"/>
</dbReference>
<organism evidence="2 3">
    <name type="scientific">Trichogramma kaykai</name>
    <dbReference type="NCBI Taxonomy" id="54128"/>
    <lineage>
        <taxon>Eukaryota</taxon>
        <taxon>Metazoa</taxon>
        <taxon>Ecdysozoa</taxon>
        <taxon>Arthropoda</taxon>
        <taxon>Hexapoda</taxon>
        <taxon>Insecta</taxon>
        <taxon>Pterygota</taxon>
        <taxon>Neoptera</taxon>
        <taxon>Endopterygota</taxon>
        <taxon>Hymenoptera</taxon>
        <taxon>Apocrita</taxon>
        <taxon>Proctotrupomorpha</taxon>
        <taxon>Chalcidoidea</taxon>
        <taxon>Trichogrammatidae</taxon>
        <taxon>Trichogramma</taxon>
    </lineage>
</organism>
<dbReference type="InterPro" id="IPR012337">
    <property type="entry name" value="RNaseH-like_sf"/>
</dbReference>
<reference evidence="2 3" key="1">
    <citation type="journal article" date="2024" name="bioRxiv">
        <title>A reference genome for Trichogramma kaykai: A tiny desert-dwelling parasitoid wasp with competing sex-ratio distorters.</title>
        <authorList>
            <person name="Culotta J."/>
            <person name="Lindsey A.R."/>
        </authorList>
    </citation>
    <scope>NUCLEOTIDE SEQUENCE [LARGE SCALE GENOMIC DNA]</scope>
    <source>
        <strain evidence="2 3">KSX58</strain>
    </source>
</reference>
<dbReference type="InterPro" id="IPR036397">
    <property type="entry name" value="RNaseH_sf"/>
</dbReference>
<gene>
    <name evidence="2" type="ORF">TKK_016491</name>
</gene>
<dbReference type="PANTHER" id="PTHR37984:SF5">
    <property type="entry name" value="PROTEIN NYNRIN-LIKE"/>
    <property type="match status" value="1"/>
</dbReference>